<accession>A0A137P1Z1</accession>
<dbReference type="InterPro" id="IPR018607">
    <property type="entry name" value="Ctf8"/>
</dbReference>
<name>A0A137P1Z1_CONC2</name>
<dbReference type="OrthoDB" id="121932at2759"/>
<sequence length="114" mass="13050">MVQIFIKNSLNPESKELFLIELQGMFESNQTSLNNLKVGELDLSDTNKPKIRVGNQQLIGVRTKLKEPFALIMNQSKGELMDRDTNNLTYGLKCIIREKLLFETRPGLIINKLD</sequence>
<dbReference type="GO" id="GO:0031390">
    <property type="term" value="C:Ctf18 RFC-like complex"/>
    <property type="evidence" value="ECO:0007669"/>
    <property type="project" value="InterPro"/>
</dbReference>
<dbReference type="Pfam" id="PF09696">
    <property type="entry name" value="Ctf8"/>
    <property type="match status" value="1"/>
</dbReference>
<keyword evidence="2" id="KW-1185">Reference proteome</keyword>
<organism evidence="1 2">
    <name type="scientific">Conidiobolus coronatus (strain ATCC 28846 / CBS 209.66 / NRRL 28638)</name>
    <name type="common">Delacroixia coronata</name>
    <dbReference type="NCBI Taxonomy" id="796925"/>
    <lineage>
        <taxon>Eukaryota</taxon>
        <taxon>Fungi</taxon>
        <taxon>Fungi incertae sedis</taxon>
        <taxon>Zoopagomycota</taxon>
        <taxon>Entomophthoromycotina</taxon>
        <taxon>Entomophthoromycetes</taxon>
        <taxon>Entomophthorales</taxon>
        <taxon>Ancylistaceae</taxon>
        <taxon>Conidiobolus</taxon>
    </lineage>
</organism>
<evidence type="ECO:0000313" key="2">
    <source>
        <dbReference type="Proteomes" id="UP000070444"/>
    </source>
</evidence>
<gene>
    <name evidence="1" type="ORF">CONCODRAFT_79565</name>
</gene>
<dbReference type="Proteomes" id="UP000070444">
    <property type="component" value="Unassembled WGS sequence"/>
</dbReference>
<dbReference type="PANTHER" id="PTHR47475:SF2">
    <property type="entry name" value="CHROMOSOME TRANSMISSION FIDELITY PROTEIN 8"/>
    <property type="match status" value="1"/>
</dbReference>
<reference evidence="1 2" key="1">
    <citation type="journal article" date="2015" name="Genome Biol. Evol.">
        <title>Phylogenomic analyses indicate that early fungi evolved digesting cell walls of algal ancestors of land plants.</title>
        <authorList>
            <person name="Chang Y."/>
            <person name="Wang S."/>
            <person name="Sekimoto S."/>
            <person name="Aerts A.L."/>
            <person name="Choi C."/>
            <person name="Clum A."/>
            <person name="LaButti K.M."/>
            <person name="Lindquist E.A."/>
            <person name="Yee Ngan C."/>
            <person name="Ohm R.A."/>
            <person name="Salamov A.A."/>
            <person name="Grigoriev I.V."/>
            <person name="Spatafora J.W."/>
            <person name="Berbee M.L."/>
        </authorList>
    </citation>
    <scope>NUCLEOTIDE SEQUENCE [LARGE SCALE GENOMIC DNA]</scope>
    <source>
        <strain evidence="1 2">NRRL 28638</strain>
    </source>
</reference>
<protein>
    <submittedName>
        <fullName evidence="1">Uncharacterized protein</fullName>
    </submittedName>
</protein>
<proteinExistence type="predicted"/>
<dbReference type="AlphaFoldDB" id="A0A137P1Z1"/>
<evidence type="ECO:0000313" key="1">
    <source>
        <dbReference type="EMBL" id="KXN68978.1"/>
    </source>
</evidence>
<dbReference type="EMBL" id="KQ964553">
    <property type="protein sequence ID" value="KXN68978.1"/>
    <property type="molecule type" value="Genomic_DNA"/>
</dbReference>
<dbReference type="PANTHER" id="PTHR47475">
    <property type="entry name" value="CHROMOSOME TRANSMISSION FIDELITY PROTEIN 8"/>
    <property type="match status" value="1"/>
</dbReference>
<dbReference type="GO" id="GO:0007064">
    <property type="term" value="P:mitotic sister chromatid cohesion"/>
    <property type="evidence" value="ECO:0007669"/>
    <property type="project" value="InterPro"/>
</dbReference>